<gene>
    <name evidence="1" type="ORF">AWB85_21690</name>
</gene>
<organism evidence="1 2">
    <name type="scientific">Mycobacteroides immunogenum</name>
    <dbReference type="NCBI Taxonomy" id="83262"/>
    <lineage>
        <taxon>Bacteria</taxon>
        <taxon>Bacillati</taxon>
        <taxon>Actinomycetota</taxon>
        <taxon>Actinomycetes</taxon>
        <taxon>Mycobacteriales</taxon>
        <taxon>Mycobacteriaceae</taxon>
        <taxon>Mycobacteroides</taxon>
    </lineage>
</organism>
<evidence type="ECO:0000313" key="1">
    <source>
        <dbReference type="EMBL" id="OAT69378.1"/>
    </source>
</evidence>
<protein>
    <submittedName>
        <fullName evidence="1">Uncharacterized protein</fullName>
    </submittedName>
</protein>
<dbReference type="RefSeq" id="WP_064628922.1">
    <property type="nucleotide sequence ID" value="NZ_LQYE01000007.1"/>
</dbReference>
<comment type="caution">
    <text evidence="1">The sequence shown here is derived from an EMBL/GenBank/DDBJ whole genome shotgun (WGS) entry which is preliminary data.</text>
</comment>
<dbReference type="AlphaFoldDB" id="A0A179VBV4"/>
<dbReference type="Proteomes" id="UP000186919">
    <property type="component" value="Unassembled WGS sequence"/>
</dbReference>
<dbReference type="EMBL" id="LQYE01000007">
    <property type="protein sequence ID" value="OAT69378.1"/>
    <property type="molecule type" value="Genomic_DNA"/>
</dbReference>
<proteinExistence type="predicted"/>
<accession>A0A179VBV4</accession>
<sequence>MADRPGWFDEAARRVEEFAAEQREWYAEGLGESADEFFEDRANWLGQPDAVQVVENSAGSYDVVILVDGSYEDHEIAQSIAELLQARIYGHLTRIENGLNSSD</sequence>
<evidence type="ECO:0000313" key="2">
    <source>
        <dbReference type="Proteomes" id="UP000186919"/>
    </source>
</evidence>
<name>A0A179VBV4_9MYCO</name>
<reference evidence="1 2" key="1">
    <citation type="submission" date="2016-01" db="EMBL/GenBank/DDBJ databases">
        <title>Mycobacterium immunogenum strain CD11_6 genome sequencing and assembly.</title>
        <authorList>
            <person name="Kaur G."/>
            <person name="Nair G.R."/>
            <person name="Mayilraj S."/>
        </authorList>
    </citation>
    <scope>NUCLEOTIDE SEQUENCE [LARGE SCALE GENOMIC DNA]</scope>
    <source>
        <strain evidence="1 2">CD11-6</strain>
    </source>
</reference>